<accession>A0A842JG42</accession>
<sequence length="53" mass="5670">MAGPSRTAEIAQAVGISDSTARRRLTKLIERGAVVQVGGPNSPTARYELCEER</sequence>
<protein>
    <submittedName>
        <fullName evidence="2">Winged helix-turn-helix domain-containing protein</fullName>
    </submittedName>
</protein>
<evidence type="ECO:0000313" key="3">
    <source>
        <dbReference type="Proteomes" id="UP000587396"/>
    </source>
</evidence>
<dbReference type="AlphaFoldDB" id="A0A842JG42"/>
<organism evidence="2 3">
    <name type="scientific">Gordonibacter massiliensis</name>
    <name type="common">ex Traore et al. 2017</name>
    <dbReference type="NCBI Taxonomy" id="1841863"/>
    <lineage>
        <taxon>Bacteria</taxon>
        <taxon>Bacillati</taxon>
        <taxon>Actinomycetota</taxon>
        <taxon>Coriobacteriia</taxon>
        <taxon>Eggerthellales</taxon>
        <taxon>Eggerthellaceae</taxon>
        <taxon>Gordonibacter</taxon>
    </lineage>
</organism>
<dbReference type="Pfam" id="PF09339">
    <property type="entry name" value="HTH_IclR"/>
    <property type="match status" value="1"/>
</dbReference>
<dbReference type="Gene3D" id="1.10.10.10">
    <property type="entry name" value="Winged helix-like DNA-binding domain superfamily/Winged helix DNA-binding domain"/>
    <property type="match status" value="1"/>
</dbReference>
<comment type="caution">
    <text evidence="2">The sequence shown here is derived from an EMBL/GenBank/DDBJ whole genome shotgun (WGS) entry which is preliminary data.</text>
</comment>
<evidence type="ECO:0000313" key="2">
    <source>
        <dbReference type="EMBL" id="MBC2888000.1"/>
    </source>
</evidence>
<dbReference type="GO" id="GO:0003677">
    <property type="term" value="F:DNA binding"/>
    <property type="evidence" value="ECO:0007669"/>
    <property type="project" value="InterPro"/>
</dbReference>
<dbReference type="InterPro" id="IPR036390">
    <property type="entry name" value="WH_DNA-bd_sf"/>
</dbReference>
<evidence type="ECO:0000259" key="1">
    <source>
        <dbReference type="Pfam" id="PF09339"/>
    </source>
</evidence>
<dbReference type="InterPro" id="IPR036388">
    <property type="entry name" value="WH-like_DNA-bd_sf"/>
</dbReference>
<keyword evidence="3" id="KW-1185">Reference proteome</keyword>
<gene>
    <name evidence="2" type="ORF">H7313_01315</name>
</gene>
<dbReference type="Proteomes" id="UP000587396">
    <property type="component" value="Unassembled WGS sequence"/>
</dbReference>
<dbReference type="EMBL" id="JACMSE010000001">
    <property type="protein sequence ID" value="MBC2888000.1"/>
    <property type="molecule type" value="Genomic_DNA"/>
</dbReference>
<proteinExistence type="predicted"/>
<reference evidence="2 3" key="1">
    <citation type="submission" date="2020-08" db="EMBL/GenBank/DDBJ databases">
        <authorList>
            <person name="Liu C."/>
            <person name="Sun Q."/>
        </authorList>
    </citation>
    <scope>NUCLEOTIDE SEQUENCE [LARGE SCALE GENOMIC DNA]</scope>
    <source>
        <strain evidence="2 3">N22</strain>
    </source>
</reference>
<dbReference type="InterPro" id="IPR005471">
    <property type="entry name" value="Tscrpt_reg_IclR_N"/>
</dbReference>
<name>A0A842JG42_9ACTN</name>
<feature type="domain" description="HTH iclR-type" evidence="1">
    <location>
        <begin position="3"/>
        <end position="37"/>
    </location>
</feature>
<dbReference type="SUPFAM" id="SSF46785">
    <property type="entry name" value="Winged helix' DNA-binding domain"/>
    <property type="match status" value="1"/>
</dbReference>
<dbReference type="GO" id="GO:0006355">
    <property type="term" value="P:regulation of DNA-templated transcription"/>
    <property type="evidence" value="ECO:0007669"/>
    <property type="project" value="InterPro"/>
</dbReference>